<keyword evidence="2" id="KW-0378">Hydrolase</keyword>
<dbReference type="PANTHER" id="PTHR40841">
    <property type="entry name" value="SIDEROPHORE TRIACETYLFUSARININE C ESTERASE"/>
    <property type="match status" value="1"/>
</dbReference>
<dbReference type="InterPro" id="IPR000801">
    <property type="entry name" value="Esterase-like"/>
</dbReference>
<keyword evidence="4" id="KW-1185">Reference proteome</keyword>
<name>A0A562P7G8_9HYPH</name>
<evidence type="ECO:0000256" key="2">
    <source>
        <dbReference type="ARBA" id="ARBA00022801"/>
    </source>
</evidence>
<dbReference type="AlphaFoldDB" id="A0A562P7G8"/>
<comment type="similarity">
    <text evidence="1">Belongs to the esterase D family.</text>
</comment>
<dbReference type="InterPro" id="IPR052558">
    <property type="entry name" value="Siderophore_Hydrolase_D"/>
</dbReference>
<dbReference type="PANTHER" id="PTHR40841:SF2">
    <property type="entry name" value="SIDEROPHORE-DEGRADING ESTERASE (EUROFUNG)"/>
    <property type="match status" value="1"/>
</dbReference>
<dbReference type="Pfam" id="PF00756">
    <property type="entry name" value="Esterase"/>
    <property type="match status" value="1"/>
</dbReference>
<accession>A0A562P7G8</accession>
<dbReference type="Proteomes" id="UP000317122">
    <property type="component" value="Unassembled WGS sequence"/>
</dbReference>
<dbReference type="Gene3D" id="3.40.50.1820">
    <property type="entry name" value="alpha/beta hydrolase"/>
    <property type="match status" value="1"/>
</dbReference>
<sequence length="381" mass="40444">MAELISTPALIADTTVHDLAPAHGGEPYRIFLHVPAKPAPQAGWPVLYMTDGNDVIGTAVDAVRAQAGYPLGTNVEDGVIVAIGYPLAGAYDPLRRSWDLGPPPGKTYPPFHDGGPEVRTGGAEDFLAFIEGELKPWVAGRARIDIGRQALYGHSFGGLFALYALFTRPLAFRTWVAASPAIYWEDRAIDHFLHAFEAAVPDGLRMQVILSAGEYETEKLAPFQIGAAGRGATPGAQEADAHRRIRAPDGRAPWRHSRPERQFRTACRRKPYVHPAGHGQPSGAGGVRGASSSLNAGALSAPSAGDKDCSITVRLCSAEDAQLPIGPDDDRTQAAQGRLTPLAEKGGRRHFWGGVGVGCLIGAGLAEIRSAAGKHNMHDKV</sequence>
<reference evidence="3 4" key="1">
    <citation type="journal article" date="2015" name="Stand. Genomic Sci.">
        <title>Genomic Encyclopedia of Bacterial and Archaeal Type Strains, Phase III: the genomes of soil and plant-associated and newly described type strains.</title>
        <authorList>
            <person name="Whitman W.B."/>
            <person name="Woyke T."/>
            <person name="Klenk H.P."/>
            <person name="Zhou Y."/>
            <person name="Lilburn T.G."/>
            <person name="Beck B.J."/>
            <person name="De Vos P."/>
            <person name="Vandamme P."/>
            <person name="Eisen J.A."/>
            <person name="Garrity G."/>
            <person name="Hugenholtz P."/>
            <person name="Kyrpides N.C."/>
        </authorList>
    </citation>
    <scope>NUCLEOTIDE SEQUENCE [LARGE SCALE GENOMIC DNA]</scope>
    <source>
        <strain evidence="3 4">CGMCC 1.2546</strain>
    </source>
</reference>
<evidence type="ECO:0000313" key="3">
    <source>
        <dbReference type="EMBL" id="TWI40339.1"/>
    </source>
</evidence>
<comment type="caution">
    <text evidence="3">The sequence shown here is derived from an EMBL/GenBank/DDBJ whole genome shotgun (WGS) entry which is preliminary data.</text>
</comment>
<organism evidence="3 4">
    <name type="scientific">Mesorhizobium tianshanense</name>
    <dbReference type="NCBI Taxonomy" id="39844"/>
    <lineage>
        <taxon>Bacteria</taxon>
        <taxon>Pseudomonadati</taxon>
        <taxon>Pseudomonadota</taxon>
        <taxon>Alphaproteobacteria</taxon>
        <taxon>Hyphomicrobiales</taxon>
        <taxon>Phyllobacteriaceae</taxon>
        <taxon>Mesorhizobium</taxon>
    </lineage>
</organism>
<proteinExistence type="inferred from homology"/>
<gene>
    <name evidence="3" type="ORF">IQ26_01535</name>
</gene>
<protein>
    <submittedName>
        <fullName evidence="3">Putative esterase</fullName>
    </submittedName>
</protein>
<dbReference type="SUPFAM" id="SSF53474">
    <property type="entry name" value="alpha/beta-Hydrolases"/>
    <property type="match status" value="1"/>
</dbReference>
<evidence type="ECO:0000256" key="1">
    <source>
        <dbReference type="ARBA" id="ARBA00005622"/>
    </source>
</evidence>
<dbReference type="GO" id="GO:0016788">
    <property type="term" value="F:hydrolase activity, acting on ester bonds"/>
    <property type="evidence" value="ECO:0007669"/>
    <property type="project" value="TreeGrafter"/>
</dbReference>
<dbReference type="EMBL" id="VLKT01000007">
    <property type="protein sequence ID" value="TWI40339.1"/>
    <property type="molecule type" value="Genomic_DNA"/>
</dbReference>
<dbReference type="InterPro" id="IPR029058">
    <property type="entry name" value="AB_hydrolase_fold"/>
</dbReference>
<evidence type="ECO:0000313" key="4">
    <source>
        <dbReference type="Proteomes" id="UP000317122"/>
    </source>
</evidence>